<keyword evidence="2" id="KW-1185">Reference proteome</keyword>
<dbReference type="Proteomes" id="UP000283523">
    <property type="component" value="Unassembled WGS sequence"/>
</dbReference>
<reference evidence="1 2" key="1">
    <citation type="submission" date="2018-08" db="EMBL/GenBank/DDBJ databases">
        <title>Fibrisoma montanum sp. nov., isolated from Danxia mountain soil.</title>
        <authorList>
            <person name="Huang Y."/>
        </authorList>
    </citation>
    <scope>NUCLEOTIDE SEQUENCE [LARGE SCALE GENOMIC DNA]</scope>
    <source>
        <strain evidence="1 2">HYT19</strain>
    </source>
</reference>
<proteinExistence type="predicted"/>
<evidence type="ECO:0000313" key="1">
    <source>
        <dbReference type="EMBL" id="RIV23594.1"/>
    </source>
</evidence>
<comment type="caution">
    <text evidence="1">The sequence shown here is derived from an EMBL/GenBank/DDBJ whole genome shotgun (WGS) entry which is preliminary data.</text>
</comment>
<organism evidence="1 2">
    <name type="scientific">Fibrisoma montanum</name>
    <dbReference type="NCBI Taxonomy" id="2305895"/>
    <lineage>
        <taxon>Bacteria</taxon>
        <taxon>Pseudomonadati</taxon>
        <taxon>Bacteroidota</taxon>
        <taxon>Cytophagia</taxon>
        <taxon>Cytophagales</taxon>
        <taxon>Spirosomataceae</taxon>
        <taxon>Fibrisoma</taxon>
    </lineage>
</organism>
<dbReference type="AlphaFoldDB" id="A0A418MB63"/>
<gene>
    <name evidence="1" type="ORF">DYU11_11475</name>
</gene>
<name>A0A418MB63_9BACT</name>
<accession>A0A418MB63</accession>
<protein>
    <submittedName>
        <fullName evidence="1">Uncharacterized protein</fullName>
    </submittedName>
</protein>
<dbReference type="EMBL" id="QXED01000003">
    <property type="protein sequence ID" value="RIV23594.1"/>
    <property type="molecule type" value="Genomic_DNA"/>
</dbReference>
<sequence>MPVIPDHCEVFNDELISEIFFTDRAGALEADPTLAASWTPRLTNTGGPESTPTAIPHPIRHFKVVDGEKPIATLNYKTTRGGSSSILGRSTRTVTLVLEDDSDEMYELMTALQCNGNVLFAYRSGKHIYGMKAGAGGGTFIEAVIKPTYGIVSGTEISHRWQVTIEWSAKCEETRILAPI</sequence>
<evidence type="ECO:0000313" key="2">
    <source>
        <dbReference type="Proteomes" id="UP000283523"/>
    </source>
</evidence>